<dbReference type="InterPro" id="IPR010982">
    <property type="entry name" value="Lambda_DNA-bd_dom_sf"/>
</dbReference>
<evidence type="ECO:0000313" key="2">
    <source>
        <dbReference type="EMBL" id="MCP2274192.1"/>
    </source>
</evidence>
<evidence type="ECO:0000256" key="1">
    <source>
        <dbReference type="SAM" id="MobiDB-lite"/>
    </source>
</evidence>
<comment type="caution">
    <text evidence="2">The sequence shown here is derived from an EMBL/GenBank/DDBJ whole genome shotgun (WGS) entry which is preliminary data.</text>
</comment>
<dbReference type="Proteomes" id="UP001205185">
    <property type="component" value="Unassembled WGS sequence"/>
</dbReference>
<dbReference type="Gene3D" id="1.10.260.40">
    <property type="entry name" value="lambda repressor-like DNA-binding domains"/>
    <property type="match status" value="1"/>
</dbReference>
<dbReference type="CDD" id="cd00093">
    <property type="entry name" value="HTH_XRE"/>
    <property type="match status" value="1"/>
</dbReference>
<dbReference type="SUPFAM" id="SSF47413">
    <property type="entry name" value="lambda repressor-like DNA-binding domains"/>
    <property type="match status" value="1"/>
</dbReference>
<evidence type="ECO:0000313" key="3">
    <source>
        <dbReference type="Proteomes" id="UP001205185"/>
    </source>
</evidence>
<organism evidence="2 3">
    <name type="scientific">Actinokineospora diospyrosa</name>
    <dbReference type="NCBI Taxonomy" id="103728"/>
    <lineage>
        <taxon>Bacteria</taxon>
        <taxon>Bacillati</taxon>
        <taxon>Actinomycetota</taxon>
        <taxon>Actinomycetes</taxon>
        <taxon>Pseudonocardiales</taxon>
        <taxon>Pseudonocardiaceae</taxon>
        <taxon>Actinokineospora</taxon>
    </lineage>
</organism>
<sequence>MGWPAVARCIDQRLTELGLSQRELAKRAQVSQAIIRELQYNTVQRNRGPRTLTALSTALHLHPDHLSQLLLGNTPPPPDTEPEEQDPVAARLAAMEQRMTDMAATLDRFRVDLAMILHNTRRD</sequence>
<gene>
    <name evidence="2" type="ORF">LV75_006726</name>
</gene>
<reference evidence="2 3" key="1">
    <citation type="submission" date="2022-06" db="EMBL/GenBank/DDBJ databases">
        <title>Genomic Encyclopedia of Archaeal and Bacterial Type Strains, Phase II (KMG-II): from individual species to whole genera.</title>
        <authorList>
            <person name="Goeker M."/>
        </authorList>
    </citation>
    <scope>NUCLEOTIDE SEQUENCE [LARGE SCALE GENOMIC DNA]</scope>
    <source>
        <strain evidence="2 3">DSM 44255</strain>
    </source>
</reference>
<dbReference type="InterPro" id="IPR001387">
    <property type="entry name" value="Cro/C1-type_HTH"/>
</dbReference>
<feature type="region of interest" description="Disordered" evidence="1">
    <location>
        <begin position="68"/>
        <end position="87"/>
    </location>
</feature>
<name>A0ABT1INE5_9PSEU</name>
<accession>A0ABT1INE5</accession>
<proteinExistence type="predicted"/>
<evidence type="ECO:0008006" key="4">
    <source>
        <dbReference type="Google" id="ProtNLM"/>
    </source>
</evidence>
<keyword evidence="3" id="KW-1185">Reference proteome</keyword>
<dbReference type="EMBL" id="JAMTCO010000021">
    <property type="protein sequence ID" value="MCP2274192.1"/>
    <property type="molecule type" value="Genomic_DNA"/>
</dbReference>
<protein>
    <recommendedName>
        <fullName evidence="4">Helix-turn-helix protein</fullName>
    </recommendedName>
</protein>